<comment type="function">
    <text evidence="6">May play the central regulatory role in sporulation. It may be an element of the effector pathway responsible for the activation of sporulation genes in response to nutritional stress. Spo0A may act in concert with spo0H (a sigma factor) to control the expression of some genes that are critical to the sporulation process.</text>
</comment>
<name>A0ABW8T105_9CLOT</name>
<dbReference type="CDD" id="cd06170">
    <property type="entry name" value="LuxR_C_like"/>
    <property type="match status" value="1"/>
</dbReference>
<dbReference type="SMART" id="SM00421">
    <property type="entry name" value="HTH_LUXR"/>
    <property type="match status" value="1"/>
</dbReference>
<dbReference type="EMBL" id="JBJHZZ010000001">
    <property type="protein sequence ID" value="MFL0245956.1"/>
    <property type="molecule type" value="Genomic_DNA"/>
</dbReference>
<dbReference type="Pfam" id="PF00196">
    <property type="entry name" value="GerE"/>
    <property type="match status" value="1"/>
</dbReference>
<evidence type="ECO:0000256" key="3">
    <source>
        <dbReference type="ARBA" id="ARBA00023015"/>
    </source>
</evidence>
<dbReference type="PROSITE" id="PS00622">
    <property type="entry name" value="HTH_LUXR_1"/>
    <property type="match status" value="1"/>
</dbReference>
<evidence type="ECO:0000256" key="6">
    <source>
        <dbReference type="ARBA" id="ARBA00024867"/>
    </source>
</evidence>
<dbReference type="Pfam" id="PF00072">
    <property type="entry name" value="Response_reg"/>
    <property type="match status" value="1"/>
</dbReference>
<dbReference type="PRINTS" id="PR00038">
    <property type="entry name" value="HTHLUXR"/>
</dbReference>
<dbReference type="CDD" id="cd17535">
    <property type="entry name" value="REC_NarL-like"/>
    <property type="match status" value="1"/>
</dbReference>
<dbReference type="PANTHER" id="PTHR43214">
    <property type="entry name" value="TWO-COMPONENT RESPONSE REGULATOR"/>
    <property type="match status" value="1"/>
</dbReference>
<reference evidence="10 11" key="1">
    <citation type="submission" date="2024-11" db="EMBL/GenBank/DDBJ databases">
        <authorList>
            <person name="Heng Y.C."/>
            <person name="Lim A.C.H."/>
            <person name="Lee J.K.Y."/>
            <person name="Kittelmann S."/>
        </authorList>
    </citation>
    <scope>NUCLEOTIDE SEQUENCE [LARGE SCALE GENOMIC DNA]</scope>
    <source>
        <strain evidence="10 11">WILCCON 0185</strain>
    </source>
</reference>
<dbReference type="InterPro" id="IPR000792">
    <property type="entry name" value="Tscrpt_reg_LuxR_C"/>
</dbReference>
<dbReference type="InterPro" id="IPR011006">
    <property type="entry name" value="CheY-like_superfamily"/>
</dbReference>
<evidence type="ECO:0000313" key="10">
    <source>
        <dbReference type="EMBL" id="MFL0245956.1"/>
    </source>
</evidence>
<feature type="domain" description="HTH luxR-type" evidence="8">
    <location>
        <begin position="142"/>
        <end position="205"/>
    </location>
</feature>
<keyword evidence="4" id="KW-0238">DNA-binding</keyword>
<dbReference type="PROSITE" id="PS50110">
    <property type="entry name" value="RESPONSE_REGULATORY"/>
    <property type="match status" value="1"/>
</dbReference>
<dbReference type="RefSeq" id="WP_406768410.1">
    <property type="nucleotide sequence ID" value="NZ_JBJHZZ010000001.1"/>
</dbReference>
<dbReference type="SUPFAM" id="SSF52172">
    <property type="entry name" value="CheY-like"/>
    <property type="match status" value="1"/>
</dbReference>
<evidence type="ECO:0000313" key="11">
    <source>
        <dbReference type="Proteomes" id="UP001623591"/>
    </source>
</evidence>
<keyword evidence="5" id="KW-0804">Transcription</keyword>
<evidence type="ECO:0000256" key="1">
    <source>
        <dbReference type="ARBA" id="ARBA00018672"/>
    </source>
</evidence>
<dbReference type="PROSITE" id="PS50043">
    <property type="entry name" value="HTH_LUXR_2"/>
    <property type="match status" value="1"/>
</dbReference>
<organism evidence="10 11">
    <name type="scientific">Candidatus Clostridium stratigraminis</name>
    <dbReference type="NCBI Taxonomy" id="3381661"/>
    <lineage>
        <taxon>Bacteria</taxon>
        <taxon>Bacillati</taxon>
        <taxon>Bacillota</taxon>
        <taxon>Clostridia</taxon>
        <taxon>Eubacteriales</taxon>
        <taxon>Clostridiaceae</taxon>
        <taxon>Clostridium</taxon>
    </lineage>
</organism>
<dbReference type="SMART" id="SM00448">
    <property type="entry name" value="REC"/>
    <property type="match status" value="1"/>
</dbReference>
<evidence type="ECO:0000259" key="9">
    <source>
        <dbReference type="PROSITE" id="PS50110"/>
    </source>
</evidence>
<feature type="modified residue" description="4-aspartylphosphate" evidence="7">
    <location>
        <position position="55"/>
    </location>
</feature>
<keyword evidence="2 7" id="KW-0597">Phosphoprotein</keyword>
<evidence type="ECO:0000256" key="4">
    <source>
        <dbReference type="ARBA" id="ARBA00023125"/>
    </source>
</evidence>
<dbReference type="InterPro" id="IPR016032">
    <property type="entry name" value="Sig_transdc_resp-reg_C-effctor"/>
</dbReference>
<keyword evidence="11" id="KW-1185">Reference proteome</keyword>
<evidence type="ECO:0000256" key="5">
    <source>
        <dbReference type="ARBA" id="ARBA00023163"/>
    </source>
</evidence>
<protein>
    <recommendedName>
        <fullName evidence="1">Stage 0 sporulation protein A homolog</fullName>
    </recommendedName>
</protein>
<evidence type="ECO:0000256" key="2">
    <source>
        <dbReference type="ARBA" id="ARBA00022553"/>
    </source>
</evidence>
<gene>
    <name evidence="10" type="ORF">ACJDUG_03060</name>
</gene>
<evidence type="ECO:0000259" key="8">
    <source>
        <dbReference type="PROSITE" id="PS50043"/>
    </source>
</evidence>
<dbReference type="Proteomes" id="UP001623591">
    <property type="component" value="Unassembled WGS sequence"/>
</dbReference>
<evidence type="ECO:0000256" key="7">
    <source>
        <dbReference type="PROSITE-ProRule" id="PRU00169"/>
    </source>
</evidence>
<proteinExistence type="predicted"/>
<dbReference type="SUPFAM" id="SSF46894">
    <property type="entry name" value="C-terminal effector domain of the bipartite response regulators"/>
    <property type="match status" value="1"/>
</dbReference>
<feature type="domain" description="Response regulatory" evidence="9">
    <location>
        <begin position="4"/>
        <end position="119"/>
    </location>
</feature>
<accession>A0ABW8T105</accession>
<dbReference type="Gene3D" id="3.40.50.2300">
    <property type="match status" value="1"/>
</dbReference>
<sequence length="205" mass="23108">MAIRLLIADDDSLIRESLKIILSMDEAFEVAACVENGQKAVEYCLKDNIDIALLDVRMPIMNGVQAVKEISLKTKTKTIILTTFDDDEFIFQAVKNGAKGYLLKNNSPDRIREAINMVYAGNSVIQDIALEKLKEGLNVKKRKFDESLFSERELQIMKLISKGFSNKEISKSLFISEGTVKNYITSILDKTGLSHRTQIAIYYMG</sequence>
<dbReference type="InterPro" id="IPR001789">
    <property type="entry name" value="Sig_transdc_resp-reg_receiver"/>
</dbReference>
<dbReference type="InterPro" id="IPR039420">
    <property type="entry name" value="WalR-like"/>
</dbReference>
<keyword evidence="3" id="KW-0805">Transcription regulation</keyword>
<dbReference type="InterPro" id="IPR058245">
    <property type="entry name" value="NreC/VraR/RcsB-like_REC"/>
</dbReference>
<dbReference type="PANTHER" id="PTHR43214:SF40">
    <property type="entry name" value="TRANSCRIPTIONAL REGULATORY PROTEIN LNRK"/>
    <property type="match status" value="1"/>
</dbReference>
<comment type="caution">
    <text evidence="10">The sequence shown here is derived from an EMBL/GenBank/DDBJ whole genome shotgun (WGS) entry which is preliminary data.</text>
</comment>